<sequence>MNKAWCKANQYEEDEQLVEELCAVRRCFNNFVPLGLEGGLLRLDGRIIAFTMGDKLNSNTYDIHIEKAFGEIQGAYQMINREFAVLIQDRHPEIIYFNREEDMGYEGLRKAKLSYHPVKMEEKFWAKFIH</sequence>
<feature type="domain" description="Phosphatidylglycerol lysyltransferase C-terminal" evidence="1">
    <location>
        <begin position="2"/>
        <end position="126"/>
    </location>
</feature>
<name>A0A645DJ54_9ZZZZ</name>
<reference evidence="2" key="1">
    <citation type="submission" date="2019-08" db="EMBL/GenBank/DDBJ databases">
        <authorList>
            <person name="Kucharzyk K."/>
            <person name="Murdoch R.W."/>
            <person name="Higgins S."/>
            <person name="Loffler F."/>
        </authorList>
    </citation>
    <scope>NUCLEOTIDE SEQUENCE</scope>
</reference>
<evidence type="ECO:0000259" key="1">
    <source>
        <dbReference type="Pfam" id="PF09924"/>
    </source>
</evidence>
<accession>A0A645DJ54</accession>
<dbReference type="PANTHER" id="PTHR41373">
    <property type="entry name" value="DUF2156 DOMAIN-CONTAINING PROTEIN"/>
    <property type="match status" value="1"/>
</dbReference>
<proteinExistence type="predicted"/>
<dbReference type="AlphaFoldDB" id="A0A645DJ54"/>
<organism evidence="2">
    <name type="scientific">bioreactor metagenome</name>
    <dbReference type="NCBI Taxonomy" id="1076179"/>
    <lineage>
        <taxon>unclassified sequences</taxon>
        <taxon>metagenomes</taxon>
        <taxon>ecological metagenomes</taxon>
    </lineage>
</organism>
<dbReference type="Gene3D" id="3.40.630.30">
    <property type="match status" value="1"/>
</dbReference>
<protein>
    <recommendedName>
        <fullName evidence="1">Phosphatidylglycerol lysyltransferase C-terminal domain-containing protein</fullName>
    </recommendedName>
</protein>
<gene>
    <name evidence="2" type="ORF">SDC9_136599</name>
</gene>
<dbReference type="PANTHER" id="PTHR41373:SF1">
    <property type="entry name" value="PHOSPHATIDYLGLYCEROL LYSYLTRANSFERASE C-TERMINAL DOMAIN-CONTAINING PROTEIN"/>
    <property type="match status" value="1"/>
</dbReference>
<dbReference type="InterPro" id="IPR016732">
    <property type="entry name" value="UCP018688"/>
</dbReference>
<evidence type="ECO:0000313" key="2">
    <source>
        <dbReference type="EMBL" id="MPM89490.1"/>
    </source>
</evidence>
<dbReference type="InterPro" id="IPR024320">
    <property type="entry name" value="LPG_synthase_C"/>
</dbReference>
<comment type="caution">
    <text evidence="2">The sequence shown here is derived from an EMBL/GenBank/DDBJ whole genome shotgun (WGS) entry which is preliminary data.</text>
</comment>
<dbReference type="Pfam" id="PF09924">
    <property type="entry name" value="LPG_synthase_C"/>
    <property type="match status" value="1"/>
</dbReference>
<dbReference type="EMBL" id="VSSQ01036905">
    <property type="protein sequence ID" value="MPM89490.1"/>
    <property type="molecule type" value="Genomic_DNA"/>
</dbReference>
<dbReference type="InterPro" id="IPR016181">
    <property type="entry name" value="Acyl_CoA_acyltransferase"/>
</dbReference>
<dbReference type="SUPFAM" id="SSF55729">
    <property type="entry name" value="Acyl-CoA N-acyltransferases (Nat)"/>
    <property type="match status" value="1"/>
</dbReference>